<keyword evidence="2" id="KW-1185">Reference proteome</keyword>
<sequence>MLFDAFTTYAVPISSRSSQVVPRAGWHNGNRDGMESLSTRRTISELVIIPVAIISDAVDVQARDASSCGLGFLCRKLRKAKVTITFVQPKQFTHNSYTKPSLDSQKALNEKIRNLVNAAKNELGLKSYRGFDFDFDPRNNGFNPYYVSDDVEAQILLNFDRDSKCGSGQSQFDACLATVDWKRNSERAKIFRRSDDRTCDSLVSFLFLSYPEESSAATNLQETSQAPLDRLLETFAQHVQRFWVF</sequence>
<gene>
    <name evidence="1" type="ORF">GGU10DRAFT_348360</name>
</gene>
<dbReference type="Proteomes" id="UP001163798">
    <property type="component" value="Unassembled WGS sequence"/>
</dbReference>
<protein>
    <submittedName>
        <fullName evidence="1">Uncharacterized protein</fullName>
    </submittedName>
</protein>
<accession>A0AA38L0A6</accession>
<evidence type="ECO:0000313" key="2">
    <source>
        <dbReference type="Proteomes" id="UP001163798"/>
    </source>
</evidence>
<comment type="caution">
    <text evidence="1">The sequence shown here is derived from an EMBL/GenBank/DDBJ whole genome shotgun (WGS) entry which is preliminary data.</text>
</comment>
<organism evidence="1 2">
    <name type="scientific">Lentinula aff. detonsa</name>
    <dbReference type="NCBI Taxonomy" id="2804958"/>
    <lineage>
        <taxon>Eukaryota</taxon>
        <taxon>Fungi</taxon>
        <taxon>Dikarya</taxon>
        <taxon>Basidiomycota</taxon>
        <taxon>Agaricomycotina</taxon>
        <taxon>Agaricomycetes</taxon>
        <taxon>Agaricomycetidae</taxon>
        <taxon>Agaricales</taxon>
        <taxon>Marasmiineae</taxon>
        <taxon>Omphalotaceae</taxon>
        <taxon>Lentinula</taxon>
    </lineage>
</organism>
<reference evidence="1" key="1">
    <citation type="submission" date="2022-08" db="EMBL/GenBank/DDBJ databases">
        <authorList>
            <consortium name="DOE Joint Genome Institute"/>
            <person name="Min B."/>
            <person name="Riley R."/>
            <person name="Sierra-Patev S."/>
            <person name="Naranjo-Ortiz M."/>
            <person name="Looney B."/>
            <person name="Konkel Z."/>
            <person name="Slot J.C."/>
            <person name="Sakamoto Y."/>
            <person name="Steenwyk J.L."/>
            <person name="Rokas A."/>
            <person name="Carro J."/>
            <person name="Camarero S."/>
            <person name="Ferreira P."/>
            <person name="Molpeceres G."/>
            <person name="Ruiz-Duenas F.J."/>
            <person name="Serrano A."/>
            <person name="Henrissat B."/>
            <person name="Drula E."/>
            <person name="Hughes K.W."/>
            <person name="Mata J.L."/>
            <person name="Ishikawa N.K."/>
            <person name="Vargas-Isla R."/>
            <person name="Ushijima S."/>
            <person name="Smith C.A."/>
            <person name="Ahrendt S."/>
            <person name="Andreopoulos W."/>
            <person name="He G."/>
            <person name="Labutti K."/>
            <person name="Lipzen A."/>
            <person name="Ng V."/>
            <person name="Sandor L."/>
            <person name="Barry K."/>
            <person name="Martinez A.T."/>
            <person name="Xiao Y."/>
            <person name="Gibbons J.G."/>
            <person name="Terashima K."/>
            <person name="Hibbett D.S."/>
            <person name="Grigoriev I.V."/>
        </authorList>
    </citation>
    <scope>NUCLEOTIDE SEQUENCE</scope>
    <source>
        <strain evidence="1">TFB10291</strain>
    </source>
</reference>
<name>A0AA38L0A6_9AGAR</name>
<evidence type="ECO:0000313" key="1">
    <source>
        <dbReference type="EMBL" id="KAJ3787658.1"/>
    </source>
</evidence>
<proteinExistence type="predicted"/>
<dbReference type="AlphaFoldDB" id="A0AA38L0A6"/>
<dbReference type="EMBL" id="MU793288">
    <property type="protein sequence ID" value="KAJ3787658.1"/>
    <property type="molecule type" value="Genomic_DNA"/>
</dbReference>